<proteinExistence type="predicted"/>
<dbReference type="Gene3D" id="1.10.510.10">
    <property type="entry name" value="Transferase(Phosphotransferase) domain 1"/>
    <property type="match status" value="1"/>
</dbReference>
<keyword evidence="4" id="KW-0547">Nucleotide-binding</keyword>
<keyword evidence="3" id="KW-0808">Transferase</keyword>
<dbReference type="InterPro" id="IPR050236">
    <property type="entry name" value="Ser_Thr_kinase_AGC"/>
</dbReference>
<dbReference type="GO" id="GO:0035556">
    <property type="term" value="P:intracellular signal transduction"/>
    <property type="evidence" value="ECO:0007669"/>
    <property type="project" value="TreeGrafter"/>
</dbReference>
<dbReference type="GO" id="GO:0004674">
    <property type="term" value="F:protein serine/threonine kinase activity"/>
    <property type="evidence" value="ECO:0007669"/>
    <property type="project" value="UniProtKB-KW"/>
</dbReference>
<organism evidence="8 9">
    <name type="scientific">Lactuca saligna</name>
    <name type="common">Willowleaf lettuce</name>
    <dbReference type="NCBI Taxonomy" id="75948"/>
    <lineage>
        <taxon>Eukaryota</taxon>
        <taxon>Viridiplantae</taxon>
        <taxon>Streptophyta</taxon>
        <taxon>Embryophyta</taxon>
        <taxon>Tracheophyta</taxon>
        <taxon>Spermatophyta</taxon>
        <taxon>Magnoliopsida</taxon>
        <taxon>eudicotyledons</taxon>
        <taxon>Gunneridae</taxon>
        <taxon>Pentapetalae</taxon>
        <taxon>asterids</taxon>
        <taxon>campanulids</taxon>
        <taxon>Asterales</taxon>
        <taxon>Asteraceae</taxon>
        <taxon>Cichorioideae</taxon>
        <taxon>Cichorieae</taxon>
        <taxon>Lactucinae</taxon>
        <taxon>Lactuca</taxon>
    </lineage>
</organism>
<gene>
    <name evidence="8" type="ORF">LSALG_LOCUS25891</name>
</gene>
<dbReference type="Proteomes" id="UP001177003">
    <property type="component" value="Chromosome 5"/>
</dbReference>
<evidence type="ECO:0000313" key="9">
    <source>
        <dbReference type="Proteomes" id="UP001177003"/>
    </source>
</evidence>
<dbReference type="GO" id="GO:0005524">
    <property type="term" value="F:ATP binding"/>
    <property type="evidence" value="ECO:0007669"/>
    <property type="project" value="UniProtKB-KW"/>
</dbReference>
<accession>A0AA35Z6B8</accession>
<evidence type="ECO:0000256" key="6">
    <source>
        <dbReference type="ARBA" id="ARBA00022840"/>
    </source>
</evidence>
<evidence type="ECO:0000256" key="3">
    <source>
        <dbReference type="ARBA" id="ARBA00022679"/>
    </source>
</evidence>
<sequence length="274" mass="31297">MNRDITWPKILEEMSYEAYDRINKLLTENPAQRLGAIGAVQVEMHHFFKNIHWDTLARQKATFIPSVETLDTSYFMSRSIWNPEDEQVDGGNNFDDMSDTGSTFGDSSFGNMLEEEVNALLSYLEIDNHEGLVMEHLPGRYAELDQYWGESQVMGPGPDGWADEFSQEHGRDPNAWALSFEQQHGANADDVCGPNGRSSTFINNGWTLTRNGESIGREIVNFSKQNKGLIEREKRKHQHSMANKNKKDKDMRKKSLCLAAWTNFVAPDRPCQSW</sequence>
<dbReference type="SUPFAM" id="SSF56112">
    <property type="entry name" value="Protein kinase-like (PK-like)"/>
    <property type="match status" value="1"/>
</dbReference>
<keyword evidence="5" id="KW-0418">Kinase</keyword>
<dbReference type="EMBL" id="OX465081">
    <property type="protein sequence ID" value="CAI9286474.1"/>
    <property type="molecule type" value="Genomic_DNA"/>
</dbReference>
<evidence type="ECO:0000256" key="7">
    <source>
        <dbReference type="SAM" id="MobiDB-lite"/>
    </source>
</evidence>
<keyword evidence="6" id="KW-0067">ATP-binding</keyword>
<dbReference type="EC" id="2.7.11.1" evidence="1"/>
<reference evidence="8" key="1">
    <citation type="submission" date="2023-04" db="EMBL/GenBank/DDBJ databases">
        <authorList>
            <person name="Vijverberg K."/>
            <person name="Xiong W."/>
            <person name="Schranz E."/>
        </authorList>
    </citation>
    <scope>NUCLEOTIDE SEQUENCE</scope>
</reference>
<evidence type="ECO:0000256" key="4">
    <source>
        <dbReference type="ARBA" id="ARBA00022741"/>
    </source>
</evidence>
<evidence type="ECO:0000313" key="8">
    <source>
        <dbReference type="EMBL" id="CAI9286474.1"/>
    </source>
</evidence>
<dbReference type="Gene3D" id="3.30.200.20">
    <property type="entry name" value="Phosphorylase Kinase, domain 1"/>
    <property type="match status" value="1"/>
</dbReference>
<keyword evidence="2" id="KW-0723">Serine/threonine-protein kinase</keyword>
<dbReference type="AlphaFoldDB" id="A0AA35Z6B8"/>
<dbReference type="PANTHER" id="PTHR24356">
    <property type="entry name" value="SERINE/THREONINE-PROTEIN KINASE"/>
    <property type="match status" value="1"/>
</dbReference>
<evidence type="ECO:0000256" key="5">
    <source>
        <dbReference type="ARBA" id="ARBA00022777"/>
    </source>
</evidence>
<evidence type="ECO:0000256" key="1">
    <source>
        <dbReference type="ARBA" id="ARBA00012513"/>
    </source>
</evidence>
<dbReference type="PANTHER" id="PTHR24356:SF415">
    <property type="entry name" value="AGC (CAMP-DEPENDENT, CGMP-DEPENDENT AND PROTEIN KINASE C) KINASE FAMILY PROTEIN-RELATED"/>
    <property type="match status" value="1"/>
</dbReference>
<protein>
    <recommendedName>
        <fullName evidence="1">non-specific serine/threonine protein kinase</fullName>
        <ecNumber evidence="1">2.7.11.1</ecNumber>
    </recommendedName>
</protein>
<name>A0AA35Z6B8_LACSI</name>
<evidence type="ECO:0000256" key="2">
    <source>
        <dbReference type="ARBA" id="ARBA00022527"/>
    </source>
</evidence>
<feature type="region of interest" description="Disordered" evidence="7">
    <location>
        <begin position="231"/>
        <end position="251"/>
    </location>
</feature>
<dbReference type="InterPro" id="IPR011009">
    <property type="entry name" value="Kinase-like_dom_sf"/>
</dbReference>
<keyword evidence="9" id="KW-1185">Reference proteome</keyword>